<evidence type="ECO:0000313" key="10">
    <source>
        <dbReference type="Proteomes" id="UP000612362"/>
    </source>
</evidence>
<evidence type="ECO:0000256" key="5">
    <source>
        <dbReference type="ARBA" id="ARBA00022840"/>
    </source>
</evidence>
<dbReference type="InterPro" id="IPR050763">
    <property type="entry name" value="ABC_transporter_ATP-binding"/>
</dbReference>
<evidence type="ECO:0000256" key="4">
    <source>
        <dbReference type="ARBA" id="ARBA00022741"/>
    </source>
</evidence>
<proteinExistence type="predicted"/>
<dbReference type="EMBL" id="BNJF01000001">
    <property type="protein sequence ID" value="GHO43682.1"/>
    <property type="molecule type" value="Genomic_DNA"/>
</dbReference>
<dbReference type="InterPro" id="IPR027417">
    <property type="entry name" value="P-loop_NTPase"/>
</dbReference>
<keyword evidence="4" id="KW-0547">Nucleotide-binding</keyword>
<dbReference type="Proteomes" id="UP000612362">
    <property type="component" value="Unassembled WGS sequence"/>
</dbReference>
<dbReference type="Pfam" id="PF00005">
    <property type="entry name" value="ABC_tran"/>
    <property type="match status" value="1"/>
</dbReference>
<dbReference type="AlphaFoldDB" id="A0A8J3HTH2"/>
<dbReference type="InterPro" id="IPR003593">
    <property type="entry name" value="AAA+_ATPase"/>
</dbReference>
<dbReference type="PANTHER" id="PTHR42711:SF13">
    <property type="entry name" value="ABC TRANSPORTER, ATP-BINDING PROTEIN"/>
    <property type="match status" value="1"/>
</dbReference>
<comment type="caution">
    <text evidence="9">The sequence shown here is derived from an EMBL/GenBank/DDBJ whole genome shotgun (WGS) entry which is preliminary data.</text>
</comment>
<dbReference type="InterPro" id="IPR003439">
    <property type="entry name" value="ABC_transporter-like_ATP-bd"/>
</dbReference>
<accession>A0A8J3HTH2</accession>
<feature type="domain" description="ABC transporter" evidence="8">
    <location>
        <begin position="8"/>
        <end position="234"/>
    </location>
</feature>
<dbReference type="SMART" id="SM00382">
    <property type="entry name" value="AAA"/>
    <property type="match status" value="1"/>
</dbReference>
<keyword evidence="2" id="KW-0813">Transport</keyword>
<evidence type="ECO:0000259" key="8">
    <source>
        <dbReference type="PROSITE" id="PS50893"/>
    </source>
</evidence>
<dbReference type="SUPFAM" id="SSF52540">
    <property type="entry name" value="P-loop containing nucleoside triphosphate hydrolases"/>
    <property type="match status" value="1"/>
</dbReference>
<organism evidence="9 10">
    <name type="scientific">Ktedonospora formicarum</name>
    <dbReference type="NCBI Taxonomy" id="2778364"/>
    <lineage>
        <taxon>Bacteria</taxon>
        <taxon>Bacillati</taxon>
        <taxon>Chloroflexota</taxon>
        <taxon>Ktedonobacteria</taxon>
        <taxon>Ktedonobacterales</taxon>
        <taxon>Ktedonobacteraceae</taxon>
        <taxon>Ktedonospora</taxon>
    </lineage>
</organism>
<evidence type="ECO:0000256" key="2">
    <source>
        <dbReference type="ARBA" id="ARBA00022448"/>
    </source>
</evidence>
<keyword evidence="10" id="KW-1185">Reference proteome</keyword>
<keyword evidence="6" id="KW-1278">Translocase</keyword>
<comment type="subcellular location">
    <subcellularLocation>
        <location evidence="1">Cell membrane</location>
    </subcellularLocation>
</comment>
<dbReference type="GO" id="GO:0005524">
    <property type="term" value="F:ATP binding"/>
    <property type="evidence" value="ECO:0007669"/>
    <property type="project" value="UniProtKB-KW"/>
</dbReference>
<dbReference type="RefSeq" id="WP_220193140.1">
    <property type="nucleotide sequence ID" value="NZ_BNJF01000001.1"/>
</dbReference>
<reference evidence="9" key="1">
    <citation type="submission" date="2020-10" db="EMBL/GenBank/DDBJ databases">
        <title>Taxonomic study of unclassified bacteria belonging to the class Ktedonobacteria.</title>
        <authorList>
            <person name="Yabe S."/>
            <person name="Wang C.M."/>
            <person name="Zheng Y."/>
            <person name="Sakai Y."/>
            <person name="Cavaletti L."/>
            <person name="Monciardini P."/>
            <person name="Donadio S."/>
        </authorList>
    </citation>
    <scope>NUCLEOTIDE SEQUENCE</scope>
    <source>
        <strain evidence="9">SOSP1-1</strain>
    </source>
</reference>
<evidence type="ECO:0000256" key="1">
    <source>
        <dbReference type="ARBA" id="ARBA00004236"/>
    </source>
</evidence>
<evidence type="ECO:0000256" key="6">
    <source>
        <dbReference type="ARBA" id="ARBA00022967"/>
    </source>
</evidence>
<keyword evidence="3" id="KW-1003">Cell membrane</keyword>
<dbReference type="PANTHER" id="PTHR42711">
    <property type="entry name" value="ABC TRANSPORTER ATP-BINDING PROTEIN"/>
    <property type="match status" value="1"/>
</dbReference>
<keyword evidence="5 9" id="KW-0067">ATP-binding</keyword>
<protein>
    <submittedName>
        <fullName evidence="9">ABC transporter ATP-binding protein</fullName>
    </submittedName>
</protein>
<dbReference type="GO" id="GO:0005886">
    <property type="term" value="C:plasma membrane"/>
    <property type="evidence" value="ECO:0007669"/>
    <property type="project" value="UniProtKB-SubCell"/>
</dbReference>
<dbReference type="Gene3D" id="3.40.50.300">
    <property type="entry name" value="P-loop containing nucleotide triphosphate hydrolases"/>
    <property type="match status" value="1"/>
</dbReference>
<dbReference type="GO" id="GO:0016887">
    <property type="term" value="F:ATP hydrolysis activity"/>
    <property type="evidence" value="ECO:0007669"/>
    <property type="project" value="InterPro"/>
</dbReference>
<evidence type="ECO:0000256" key="7">
    <source>
        <dbReference type="ARBA" id="ARBA00023136"/>
    </source>
</evidence>
<gene>
    <name evidence="9" type="ORF">KSX_18450</name>
</gene>
<sequence>METADIMIEACELQRMFGKKIAVNGVSFSARRGEIFGLLGPNGAGKTTTIRMLTGQIIPSGGKARVAGFDIVQQQRELKRVIGVVFEDQNLYERLSARLNLEFSCNLYGVPKTRVDEVLDMVKLRDRAKDPIRTFSNGMKQRIMIARALLHQPQVLFLDEPSRGLDPISAREVRQTVKELCQQGMTILLTTHLMEEADQLCQRVAFINNGQIVANDTPRHLKLAHGEHTMIVTLECEANGETALQDRVLSLDSATDQVQLETWMREGVVRAVHSNEASLEEVFIKVAGVRPA</sequence>
<keyword evidence="7" id="KW-0472">Membrane</keyword>
<evidence type="ECO:0000256" key="3">
    <source>
        <dbReference type="ARBA" id="ARBA00022475"/>
    </source>
</evidence>
<dbReference type="FunFam" id="3.40.50.300:FF:000589">
    <property type="entry name" value="ABC transporter, ATP-binding subunit"/>
    <property type="match status" value="1"/>
</dbReference>
<name>A0A8J3HTH2_9CHLR</name>
<dbReference type="PROSITE" id="PS50893">
    <property type="entry name" value="ABC_TRANSPORTER_2"/>
    <property type="match status" value="1"/>
</dbReference>
<evidence type="ECO:0000313" key="9">
    <source>
        <dbReference type="EMBL" id="GHO43682.1"/>
    </source>
</evidence>